<dbReference type="EMBL" id="VMSD01000005">
    <property type="protein sequence ID" value="KAF0846572.1"/>
    <property type="molecule type" value="Genomic_DNA"/>
</dbReference>
<dbReference type="Proteomes" id="UP000798951">
    <property type="component" value="Unassembled WGS sequence"/>
</dbReference>
<protein>
    <submittedName>
        <fullName evidence="2">Uncharacterized protein</fullName>
    </submittedName>
</protein>
<gene>
    <name evidence="2" type="ORF">FNL39_105488</name>
</gene>
<sequence length="52" mass="5842">MMTTIAVILIVWVVLAVPVSFLAARMLRSDLGASRETVRHRTDESQPGRSFR</sequence>
<keyword evidence="3" id="KW-1185">Reference proteome</keyword>
<evidence type="ECO:0000313" key="2">
    <source>
        <dbReference type="EMBL" id="KAF0846572.1"/>
    </source>
</evidence>
<name>A0ABQ6YLB7_9NOCA</name>
<organism evidence="2 3">
    <name type="scientific">Nocardia caishijiensis</name>
    <dbReference type="NCBI Taxonomy" id="184756"/>
    <lineage>
        <taxon>Bacteria</taxon>
        <taxon>Bacillati</taxon>
        <taxon>Actinomycetota</taxon>
        <taxon>Actinomycetes</taxon>
        <taxon>Mycobacteriales</taxon>
        <taxon>Nocardiaceae</taxon>
        <taxon>Nocardia</taxon>
    </lineage>
</organism>
<accession>A0ABQ6YLB7</accession>
<feature type="compositionally biased region" description="Basic and acidic residues" evidence="1">
    <location>
        <begin position="36"/>
        <end position="46"/>
    </location>
</feature>
<evidence type="ECO:0000256" key="1">
    <source>
        <dbReference type="SAM" id="MobiDB-lite"/>
    </source>
</evidence>
<proteinExistence type="predicted"/>
<feature type="region of interest" description="Disordered" evidence="1">
    <location>
        <begin position="33"/>
        <end position="52"/>
    </location>
</feature>
<dbReference type="RefSeq" id="WP_157102100.1">
    <property type="nucleotide sequence ID" value="NZ_VMSD01000005.1"/>
</dbReference>
<comment type="caution">
    <text evidence="2">The sequence shown here is derived from an EMBL/GenBank/DDBJ whole genome shotgun (WGS) entry which is preliminary data.</text>
</comment>
<reference evidence="2 3" key="1">
    <citation type="submission" date="2019-07" db="EMBL/GenBank/DDBJ databases">
        <title>Genomic Encyclopedia of Type Strains, Phase IV (KMG-IV): sequencing the most valuable type-strain genomes for metagenomic binning, comparative biology and taxonomic classification.</title>
        <authorList>
            <person name="Goeker M."/>
        </authorList>
    </citation>
    <scope>NUCLEOTIDE SEQUENCE [LARGE SCALE GENOMIC DNA]</scope>
    <source>
        <strain evidence="2 3">DSM 44831</strain>
    </source>
</reference>
<evidence type="ECO:0000313" key="3">
    <source>
        <dbReference type="Proteomes" id="UP000798951"/>
    </source>
</evidence>